<dbReference type="EMBL" id="KN818225">
    <property type="protein sequence ID" value="KIL69886.1"/>
    <property type="molecule type" value="Genomic_DNA"/>
</dbReference>
<keyword evidence="3" id="KW-1185">Reference proteome</keyword>
<proteinExistence type="predicted"/>
<evidence type="ECO:0000313" key="2">
    <source>
        <dbReference type="EMBL" id="KIL69886.1"/>
    </source>
</evidence>
<accession>A0A0C2XK48</accession>
<feature type="domain" description="DUF7918" evidence="1">
    <location>
        <begin position="9"/>
        <end position="206"/>
    </location>
</feature>
<evidence type="ECO:0000313" key="3">
    <source>
        <dbReference type="Proteomes" id="UP000054549"/>
    </source>
</evidence>
<dbReference type="InterPro" id="IPR057678">
    <property type="entry name" value="DUF7918"/>
</dbReference>
<reference evidence="2 3" key="1">
    <citation type="submission" date="2014-04" db="EMBL/GenBank/DDBJ databases">
        <title>Evolutionary Origins and Diversification of the Mycorrhizal Mutualists.</title>
        <authorList>
            <consortium name="DOE Joint Genome Institute"/>
            <consortium name="Mycorrhizal Genomics Consortium"/>
            <person name="Kohler A."/>
            <person name="Kuo A."/>
            <person name="Nagy L.G."/>
            <person name="Floudas D."/>
            <person name="Copeland A."/>
            <person name="Barry K.W."/>
            <person name="Cichocki N."/>
            <person name="Veneault-Fourrey C."/>
            <person name="LaButti K."/>
            <person name="Lindquist E.A."/>
            <person name="Lipzen A."/>
            <person name="Lundell T."/>
            <person name="Morin E."/>
            <person name="Murat C."/>
            <person name="Riley R."/>
            <person name="Ohm R."/>
            <person name="Sun H."/>
            <person name="Tunlid A."/>
            <person name="Henrissat B."/>
            <person name="Grigoriev I.V."/>
            <person name="Hibbett D.S."/>
            <person name="Martin F."/>
        </authorList>
    </citation>
    <scope>NUCLEOTIDE SEQUENCE [LARGE SCALE GENOMIC DNA]</scope>
    <source>
        <strain evidence="2 3">Koide BX008</strain>
    </source>
</reference>
<dbReference type="AlphaFoldDB" id="A0A0C2XK48"/>
<sequence length="228" mass="25546">MLTHRGFSAWIVVDGKEVPEHLVAVDIDANRVSCWIPGEEGQRFSVYWKDHGGRIDTCAFITLDGFVVPGRFLFGEGVACREGVRTSRTTERPFIFQKVHDEATSTMQAMAKDAGMIALRIKRITRVASKPANALQSLPSAVLGKRKAGDLFGEEAPAFEQYSSTWSVKPYGQNGPSCKEPKTYVSFVFRYRTREFLEAQGIIPESAVRPPQRPLIALRLAFPIKRRK</sequence>
<dbReference type="OrthoDB" id="3237202at2759"/>
<dbReference type="HOGENOM" id="CLU_060356_2_1_1"/>
<name>A0A0C2XK48_AMAMK</name>
<organism evidence="2 3">
    <name type="scientific">Amanita muscaria (strain Koide BX008)</name>
    <dbReference type="NCBI Taxonomy" id="946122"/>
    <lineage>
        <taxon>Eukaryota</taxon>
        <taxon>Fungi</taxon>
        <taxon>Dikarya</taxon>
        <taxon>Basidiomycota</taxon>
        <taxon>Agaricomycotina</taxon>
        <taxon>Agaricomycetes</taxon>
        <taxon>Agaricomycetidae</taxon>
        <taxon>Agaricales</taxon>
        <taxon>Pluteineae</taxon>
        <taxon>Amanitaceae</taxon>
        <taxon>Amanita</taxon>
    </lineage>
</organism>
<evidence type="ECO:0000259" key="1">
    <source>
        <dbReference type="Pfam" id="PF25534"/>
    </source>
</evidence>
<dbReference type="InParanoid" id="A0A0C2XK48"/>
<gene>
    <name evidence="2" type="ORF">M378DRAFT_713043</name>
</gene>
<protein>
    <recommendedName>
        <fullName evidence="1">DUF7918 domain-containing protein</fullName>
    </recommendedName>
</protein>
<dbReference type="Proteomes" id="UP000054549">
    <property type="component" value="Unassembled WGS sequence"/>
</dbReference>
<dbReference type="Pfam" id="PF25534">
    <property type="entry name" value="DUF7918"/>
    <property type="match status" value="1"/>
</dbReference>